<organism evidence="1 2">
    <name type="scientific">Paracoccus pacificus</name>
    <dbReference type="NCBI Taxonomy" id="1463598"/>
    <lineage>
        <taxon>Bacteria</taxon>
        <taxon>Pseudomonadati</taxon>
        <taxon>Pseudomonadota</taxon>
        <taxon>Alphaproteobacteria</taxon>
        <taxon>Rhodobacterales</taxon>
        <taxon>Paracoccaceae</taxon>
        <taxon>Paracoccus</taxon>
    </lineage>
</organism>
<dbReference type="Proteomes" id="UP001597213">
    <property type="component" value="Unassembled WGS sequence"/>
</dbReference>
<reference evidence="2" key="1">
    <citation type="journal article" date="2019" name="Int. J. Syst. Evol. Microbiol.">
        <title>The Global Catalogue of Microorganisms (GCM) 10K type strain sequencing project: providing services to taxonomists for standard genome sequencing and annotation.</title>
        <authorList>
            <consortium name="The Broad Institute Genomics Platform"/>
            <consortium name="The Broad Institute Genome Sequencing Center for Infectious Disease"/>
            <person name="Wu L."/>
            <person name="Ma J."/>
        </authorList>
    </citation>
    <scope>NUCLEOTIDE SEQUENCE [LARGE SCALE GENOMIC DNA]</scope>
    <source>
        <strain evidence="2">CCUG 56029</strain>
    </source>
</reference>
<dbReference type="EMBL" id="JBHUEN010000003">
    <property type="protein sequence ID" value="MFD1880204.1"/>
    <property type="molecule type" value="Genomic_DNA"/>
</dbReference>
<proteinExistence type="predicted"/>
<protein>
    <recommendedName>
        <fullName evidence="3">DUF4304 domain-containing protein</fullName>
    </recommendedName>
</protein>
<evidence type="ECO:0000313" key="2">
    <source>
        <dbReference type="Proteomes" id="UP001597213"/>
    </source>
</evidence>
<evidence type="ECO:0008006" key="3">
    <source>
        <dbReference type="Google" id="ProtNLM"/>
    </source>
</evidence>
<comment type="caution">
    <text evidence="1">The sequence shown here is derived from an EMBL/GenBank/DDBJ whole genome shotgun (WGS) entry which is preliminary data.</text>
</comment>
<name>A0ABW4R3E4_9RHOB</name>
<gene>
    <name evidence="1" type="ORF">ACFSCT_00555</name>
</gene>
<accession>A0ABW4R3E4</accession>
<keyword evidence="2" id="KW-1185">Reference proteome</keyword>
<evidence type="ECO:0000313" key="1">
    <source>
        <dbReference type="EMBL" id="MFD1880204.1"/>
    </source>
</evidence>
<sequence>MTGALPEELRKLAETRAAQLLRAAEDPDFPQKRDRIVRLIGDRIEAILAPAGFTRKGNLWKRRGWWFNLSIELQRSRLGHDAWVNLAATPRLAIGTGRRPVAQRLGWFYPSGYPATEPGRMTYQVLIENPAELDEPMQVLREKALPWLLAMGRPFPGSGPKS</sequence>
<dbReference type="RefSeq" id="WP_379139342.1">
    <property type="nucleotide sequence ID" value="NZ_JBHUEN010000003.1"/>
</dbReference>